<dbReference type="SUPFAM" id="SSF52833">
    <property type="entry name" value="Thioredoxin-like"/>
    <property type="match status" value="1"/>
</dbReference>
<keyword evidence="6 7" id="KW-0472">Membrane</keyword>
<evidence type="ECO:0000256" key="4">
    <source>
        <dbReference type="ARBA" id="ARBA00022748"/>
    </source>
</evidence>
<dbReference type="Pfam" id="PF11412">
    <property type="entry name" value="DsbD_N"/>
    <property type="match status" value="1"/>
</dbReference>
<comment type="subcellular location">
    <subcellularLocation>
        <location evidence="1">Cell membrane</location>
        <topology evidence="1">Multi-pass membrane protein</topology>
    </subcellularLocation>
</comment>
<keyword evidence="11" id="KW-1185">Reference proteome</keyword>
<dbReference type="PROSITE" id="PS51352">
    <property type="entry name" value="THIOREDOXIN_2"/>
    <property type="match status" value="1"/>
</dbReference>
<evidence type="ECO:0000256" key="7">
    <source>
        <dbReference type="SAM" id="Phobius"/>
    </source>
</evidence>
<feature type="transmembrane region" description="Helical" evidence="7">
    <location>
        <begin position="387"/>
        <end position="408"/>
    </location>
</feature>
<dbReference type="InterPro" id="IPR036249">
    <property type="entry name" value="Thioredoxin-like_sf"/>
</dbReference>
<keyword evidence="2" id="KW-1003">Cell membrane</keyword>
<sequence>MARFLALLLVLLASPAFAQSASAQAVVQTENVRSELVSEVAAVKAGEPFWVGLRQTIKPKWHTYWKNPGESGLPTEIAWKLPEGAKADPIVWPAPMRFDIGGIINYGFKDESVLLVRITPPANLSGPLTLAAEANWLVCEDVCIPEEGKFELVLPSGATATPASPETRALFEQARRALPTQSPWPARYGVSKAGDPTLLVEAKGLKADAISDIYFFPAEWGPVATMAKQNATVTAEGIRIPLKKGDAKAAMPAELAGTLVLTEKTADGRVKQAFDLSAKLDPAFVPTGASASLANAVGAEQISLVQALLFALLGGLILNLMPCVFPVLAMKAAAFARLAGHEQSAMRRDGIAYTAGVLISFAAMAGVVIAIRSAAGEVSWGFQFQSPVFSLLIAYLFFVVGLNLSGVFEVGGRLAGVGQGLVSRGGTTGAFFTGVLAVIVATPCTAPFMAAALGFALSQPAPATVAVLLAMGLGLALPYLALSMTPALQRLMPRPGPWMDRLRQFLAFPMYASAVWMIWVLTQQTGADGVLYALGGMILIAFAIWLLRIGTGASTGTWLRRGLAAAAVLLAFAATLKLDDSPATAASASGGAQAGVSFDGWERFSRARMAEAVAEGKPVFVDFTAAWCITCLVNERVALEVPAVRKAFEQAGVVKLKGDWTNRDAEITGVLKELGRAGVPLYLFWAPGADRPKILPQVLTESLILSELSSIQQAKR</sequence>
<protein>
    <submittedName>
        <fullName evidence="10">Thioredoxin family protein</fullName>
    </submittedName>
</protein>
<feature type="transmembrane region" description="Helical" evidence="7">
    <location>
        <begin position="429"/>
        <end position="457"/>
    </location>
</feature>
<dbReference type="Pfam" id="PF13899">
    <property type="entry name" value="Thioredoxin_7"/>
    <property type="match status" value="1"/>
</dbReference>
<dbReference type="Proteomes" id="UP001198862">
    <property type="component" value="Unassembled WGS sequence"/>
</dbReference>
<dbReference type="InterPro" id="IPR028250">
    <property type="entry name" value="DsbDN"/>
</dbReference>
<comment type="caution">
    <text evidence="10">The sequence shown here is derived from an EMBL/GenBank/DDBJ whole genome shotgun (WGS) entry which is preliminary data.</text>
</comment>
<keyword evidence="5 7" id="KW-1133">Transmembrane helix</keyword>
<dbReference type="InterPro" id="IPR003834">
    <property type="entry name" value="Cyt_c_assmbl_TM_dom"/>
</dbReference>
<name>A0ABS8KUB1_9HYPH</name>
<dbReference type="EMBL" id="JAJISD010000004">
    <property type="protein sequence ID" value="MCC8429660.1"/>
    <property type="molecule type" value="Genomic_DNA"/>
</dbReference>
<dbReference type="PANTHER" id="PTHR32234:SF3">
    <property type="entry name" value="SUPPRESSION OF COPPER SENSITIVITY PROTEIN"/>
    <property type="match status" value="1"/>
</dbReference>
<evidence type="ECO:0000256" key="2">
    <source>
        <dbReference type="ARBA" id="ARBA00022475"/>
    </source>
</evidence>
<feature type="transmembrane region" description="Helical" evidence="7">
    <location>
        <begin position="529"/>
        <end position="547"/>
    </location>
</feature>
<proteinExistence type="predicted"/>
<gene>
    <name evidence="10" type="ORF">LJ725_11840</name>
</gene>
<evidence type="ECO:0000313" key="10">
    <source>
        <dbReference type="EMBL" id="MCC8429660.1"/>
    </source>
</evidence>
<evidence type="ECO:0000259" key="9">
    <source>
        <dbReference type="PROSITE" id="PS51352"/>
    </source>
</evidence>
<feature type="transmembrane region" description="Helical" evidence="7">
    <location>
        <begin position="307"/>
        <end position="329"/>
    </location>
</feature>
<dbReference type="RefSeq" id="WP_230550853.1">
    <property type="nucleotide sequence ID" value="NZ_JAJISD010000004.1"/>
</dbReference>
<feature type="transmembrane region" description="Helical" evidence="7">
    <location>
        <begin position="463"/>
        <end position="484"/>
    </location>
</feature>
<dbReference type="InterPro" id="IPR035671">
    <property type="entry name" value="DsbD_gamma"/>
</dbReference>
<feature type="transmembrane region" description="Helical" evidence="7">
    <location>
        <begin position="505"/>
        <end position="523"/>
    </location>
</feature>
<keyword evidence="4" id="KW-0201">Cytochrome c-type biogenesis</keyword>
<feature type="signal peptide" evidence="8">
    <location>
        <begin position="1"/>
        <end position="18"/>
    </location>
</feature>
<organism evidence="10 11">
    <name type="scientific">Reyranella aquatilis</name>
    <dbReference type="NCBI Taxonomy" id="2035356"/>
    <lineage>
        <taxon>Bacteria</taxon>
        <taxon>Pseudomonadati</taxon>
        <taxon>Pseudomonadota</taxon>
        <taxon>Alphaproteobacteria</taxon>
        <taxon>Hyphomicrobiales</taxon>
        <taxon>Reyranellaceae</taxon>
        <taxon>Reyranella</taxon>
    </lineage>
</organism>
<evidence type="ECO:0000256" key="5">
    <source>
        <dbReference type="ARBA" id="ARBA00022989"/>
    </source>
</evidence>
<feature type="transmembrane region" description="Helical" evidence="7">
    <location>
        <begin position="350"/>
        <end position="375"/>
    </location>
</feature>
<evidence type="ECO:0000256" key="8">
    <source>
        <dbReference type="SAM" id="SignalP"/>
    </source>
</evidence>
<keyword evidence="8" id="KW-0732">Signal</keyword>
<evidence type="ECO:0000256" key="6">
    <source>
        <dbReference type="ARBA" id="ARBA00023136"/>
    </source>
</evidence>
<accession>A0ABS8KUB1</accession>
<dbReference type="Pfam" id="PF02683">
    <property type="entry name" value="DsbD_TM"/>
    <property type="match status" value="1"/>
</dbReference>
<keyword evidence="3 7" id="KW-0812">Transmembrane</keyword>
<dbReference type="Gene3D" id="3.40.30.10">
    <property type="entry name" value="Glutaredoxin"/>
    <property type="match status" value="1"/>
</dbReference>
<feature type="chain" id="PRO_5045168817" evidence="8">
    <location>
        <begin position="19"/>
        <end position="716"/>
    </location>
</feature>
<feature type="domain" description="Thioredoxin" evidence="9">
    <location>
        <begin position="575"/>
        <end position="713"/>
    </location>
</feature>
<dbReference type="PANTHER" id="PTHR32234">
    <property type="entry name" value="THIOL:DISULFIDE INTERCHANGE PROTEIN DSBD"/>
    <property type="match status" value="1"/>
</dbReference>
<dbReference type="InterPro" id="IPR013766">
    <property type="entry name" value="Thioredoxin_domain"/>
</dbReference>
<evidence type="ECO:0000256" key="1">
    <source>
        <dbReference type="ARBA" id="ARBA00004651"/>
    </source>
</evidence>
<evidence type="ECO:0000256" key="3">
    <source>
        <dbReference type="ARBA" id="ARBA00022692"/>
    </source>
</evidence>
<evidence type="ECO:0000313" key="11">
    <source>
        <dbReference type="Proteomes" id="UP001198862"/>
    </source>
</evidence>
<reference evidence="10 11" key="1">
    <citation type="submission" date="2021-11" db="EMBL/GenBank/DDBJ databases">
        <authorList>
            <person name="Lee D.-H."/>
            <person name="Kim S.-B."/>
        </authorList>
    </citation>
    <scope>NUCLEOTIDE SEQUENCE [LARGE SCALE GENOMIC DNA]</scope>
    <source>
        <strain evidence="10 11">KCTC 52223</strain>
    </source>
</reference>
<dbReference type="CDD" id="cd02953">
    <property type="entry name" value="DsbDgamma"/>
    <property type="match status" value="1"/>
</dbReference>